<organism evidence="1 2">
    <name type="scientific">Aromatoleum bremense</name>
    <dbReference type="NCBI Taxonomy" id="76115"/>
    <lineage>
        <taxon>Bacteria</taxon>
        <taxon>Pseudomonadati</taxon>
        <taxon>Pseudomonadota</taxon>
        <taxon>Betaproteobacteria</taxon>
        <taxon>Rhodocyclales</taxon>
        <taxon>Rhodocyclaceae</taxon>
        <taxon>Aromatoleum</taxon>
    </lineage>
</organism>
<proteinExistence type="predicted"/>
<dbReference type="EMBL" id="WTVP01000028">
    <property type="protein sequence ID" value="NMG16139.1"/>
    <property type="molecule type" value="Genomic_DNA"/>
</dbReference>
<reference evidence="1 2" key="1">
    <citation type="submission" date="2019-12" db="EMBL/GenBank/DDBJ databases">
        <title>Comparative genomics gives insights into the taxonomy of the Azoarcus-Aromatoleum group and reveals separate origins of nif in the plant-associated Azoarcus and non-plant-associated Aromatoleum sub-groups.</title>
        <authorList>
            <person name="Lafos M."/>
            <person name="Maluk M."/>
            <person name="Batista M."/>
            <person name="Junghare M."/>
            <person name="Carmona M."/>
            <person name="Faoro H."/>
            <person name="Cruz L.M."/>
            <person name="Battistoni F."/>
            <person name="De Souza E."/>
            <person name="Pedrosa F."/>
            <person name="Chen W.-M."/>
            <person name="Poole P.S."/>
            <person name="Dixon R.A."/>
            <person name="James E.K."/>
        </authorList>
    </citation>
    <scope>NUCLEOTIDE SEQUENCE [LARGE SCALE GENOMIC DNA]</scope>
    <source>
        <strain evidence="1 2">PbN1</strain>
    </source>
</reference>
<name>A0ABX1NVU2_9RHOO</name>
<evidence type="ECO:0000313" key="1">
    <source>
        <dbReference type="EMBL" id="NMG16139.1"/>
    </source>
</evidence>
<accession>A0ABX1NVU2</accession>
<keyword evidence="2" id="KW-1185">Reference proteome</keyword>
<comment type="caution">
    <text evidence="1">The sequence shown here is derived from an EMBL/GenBank/DDBJ whole genome shotgun (WGS) entry which is preliminary data.</text>
</comment>
<protein>
    <submittedName>
        <fullName evidence="1">Uncharacterized protein</fullName>
    </submittedName>
</protein>
<gene>
    <name evidence="1" type="ORF">GPA24_11405</name>
</gene>
<dbReference type="Proteomes" id="UP000633943">
    <property type="component" value="Unassembled WGS sequence"/>
</dbReference>
<dbReference type="RefSeq" id="WP_169202732.1">
    <property type="nucleotide sequence ID" value="NZ_CP059467.1"/>
</dbReference>
<sequence>MTILRQKRVQLTPPCGMMTKKDDMKNPFGPRKRNHVAKCPRCGTPHQYVDVTNPMANDPGYWVVKCSGCAEPFCVANLHDVYDSFTDVTILSREEGSIELAQAPVAHEVAVYNLELNVLRLQYDYAACSLYECSCAKPLDQLARQQLVEEFEEVNKQYRYRVHYALKGRFYAEYVVAKVHFACECGAKHVATYYTRFVVDDDQPPLKIDDYILADVSGAQLSDTLDGIRSKDDAMDLLAKLVMRWNLIADQVLVASPFIGHQYLSPEDQMGIWEWLLSMLDSRIAIFVTRATTWKAYRRSMQVAGLPVDVLEQFGLENKVVSAGQSKQDFHAKFYAGLSDSWCEVYSGSANLVRGPSMENTSFRSMTREAFDRRYVAKMAFKAPLPQPEFKAAKRSLVIY</sequence>
<evidence type="ECO:0000313" key="2">
    <source>
        <dbReference type="Proteomes" id="UP000633943"/>
    </source>
</evidence>